<dbReference type="InterPro" id="IPR029063">
    <property type="entry name" value="SAM-dependent_MTases_sf"/>
</dbReference>
<reference evidence="1 2" key="1">
    <citation type="journal article" date="2015" name="Environ. Microbiol.">
        <title>Methane oxidation coupled to nitrate reduction under hypoxia by the Gammaproteobacterium Methylomonas denitrificans, sp. nov. type strain FJG1.</title>
        <authorList>
            <person name="Kits K.D."/>
            <person name="Klotz M.G."/>
            <person name="Stein L.Y."/>
        </authorList>
    </citation>
    <scope>NUCLEOTIDE SEQUENCE [LARGE SCALE GENOMIC DNA]</scope>
    <source>
        <strain evidence="1 2">FJG1</strain>
    </source>
</reference>
<dbReference type="AlphaFoldDB" id="A0A140E3X0"/>
<dbReference type="Gene3D" id="3.40.50.150">
    <property type="entry name" value="Vaccinia Virus protein VP39"/>
    <property type="match status" value="1"/>
</dbReference>
<dbReference type="KEGG" id="mdn:JT25_001115"/>
<accession>A0A140E3X0</accession>
<organism evidence="1 2">
    <name type="scientific">Methylomonas denitrificans</name>
    <dbReference type="NCBI Taxonomy" id="1538553"/>
    <lineage>
        <taxon>Bacteria</taxon>
        <taxon>Pseudomonadati</taxon>
        <taxon>Pseudomonadota</taxon>
        <taxon>Gammaproteobacteria</taxon>
        <taxon>Methylococcales</taxon>
        <taxon>Methylococcaceae</taxon>
        <taxon>Methylomonas</taxon>
    </lineage>
</organism>
<dbReference type="EMBL" id="CP014476">
    <property type="protein sequence ID" value="AMK75094.1"/>
    <property type="molecule type" value="Genomic_DNA"/>
</dbReference>
<proteinExistence type="predicted"/>
<dbReference type="SUPFAM" id="SSF53335">
    <property type="entry name" value="S-adenosyl-L-methionine-dependent methyltransferases"/>
    <property type="match status" value="1"/>
</dbReference>
<evidence type="ECO:0000313" key="2">
    <source>
        <dbReference type="Proteomes" id="UP000030512"/>
    </source>
</evidence>
<dbReference type="Proteomes" id="UP000030512">
    <property type="component" value="Chromosome"/>
</dbReference>
<sequence>MLGEKMFDKDFEEIRAISSEMGCFSWTTREYQDDILNFLITNRHQGRGVVEVGCYKGGLSALLALVCEKFEWPFYTIDVDQSAIDSTRGLLERLNLDRVATIHLGDLGSFVSNTRLSERPALIILDGDHRYDAVVKDILDTYRLNMLPYAAVFHDFTLRHPTSGEKVDQAVRDCFGTDYPINPIGAKMIGDGKYPIKEKPSDDGHWWEVPGSEGAIVELPQNLVLPTIEKQKESWGFRSLLKRLFR</sequence>
<protein>
    <recommendedName>
        <fullName evidence="3">Methyltransferase</fullName>
    </recommendedName>
</protein>
<keyword evidence="2" id="KW-1185">Reference proteome</keyword>
<dbReference type="STRING" id="1538553.JT25_001115"/>
<name>A0A140E3X0_9GAMM</name>
<gene>
    <name evidence="1" type="ORF">JT25_001115</name>
</gene>
<dbReference type="CDD" id="cd02440">
    <property type="entry name" value="AdoMet_MTases"/>
    <property type="match status" value="1"/>
</dbReference>
<dbReference type="OrthoDB" id="3448233at2"/>
<dbReference type="Pfam" id="PF13578">
    <property type="entry name" value="Methyltransf_24"/>
    <property type="match status" value="1"/>
</dbReference>
<evidence type="ECO:0008006" key="3">
    <source>
        <dbReference type="Google" id="ProtNLM"/>
    </source>
</evidence>
<evidence type="ECO:0000313" key="1">
    <source>
        <dbReference type="EMBL" id="AMK75094.1"/>
    </source>
</evidence>